<comment type="caution">
    <text evidence="1">The sequence shown here is derived from an EMBL/GenBank/DDBJ whole genome shotgun (WGS) entry which is preliminary data.</text>
</comment>
<organism evidence="1 2">
    <name type="scientific">Herminiimonas contaminans</name>
    <dbReference type="NCBI Taxonomy" id="1111140"/>
    <lineage>
        <taxon>Bacteria</taxon>
        <taxon>Pseudomonadati</taxon>
        <taxon>Pseudomonadota</taxon>
        <taxon>Betaproteobacteria</taxon>
        <taxon>Burkholderiales</taxon>
        <taxon>Oxalobacteraceae</taxon>
        <taxon>Herminiimonas</taxon>
    </lineage>
</organism>
<dbReference type="Proteomes" id="UP000657372">
    <property type="component" value="Unassembled WGS sequence"/>
</dbReference>
<keyword evidence="2" id="KW-1185">Reference proteome</keyword>
<proteinExistence type="predicted"/>
<dbReference type="EMBL" id="JADOEL010000015">
    <property type="protein sequence ID" value="MBF8179093.1"/>
    <property type="molecule type" value="Genomic_DNA"/>
</dbReference>
<sequence length="65" mass="7572">MPTPRKYKNAAERVKAFREKRGLVTLTVDLPAEVVDGLNEYLKFKDLTKNKVIEKLITSQLLRKR</sequence>
<dbReference type="RefSeq" id="WP_195876211.1">
    <property type="nucleotide sequence ID" value="NZ_JADOEL010000015.1"/>
</dbReference>
<evidence type="ECO:0000313" key="2">
    <source>
        <dbReference type="Proteomes" id="UP000657372"/>
    </source>
</evidence>
<reference evidence="1 2" key="1">
    <citation type="submission" date="2020-11" db="EMBL/GenBank/DDBJ databases">
        <title>WGS of Herminiimonas contaminans strain Marseille-Q4544 isolated from planarians Schmidtea mediterranea.</title>
        <authorList>
            <person name="Kangale L."/>
        </authorList>
    </citation>
    <scope>NUCLEOTIDE SEQUENCE [LARGE SCALE GENOMIC DNA]</scope>
    <source>
        <strain evidence="1 2">Marseille-Q4544</strain>
    </source>
</reference>
<name>A0ABS0EW67_9BURK</name>
<accession>A0ABS0EW67</accession>
<gene>
    <name evidence="1" type="ORF">IXC47_15520</name>
</gene>
<protein>
    <submittedName>
        <fullName evidence="1">Uncharacterized protein</fullName>
    </submittedName>
</protein>
<evidence type="ECO:0000313" key="1">
    <source>
        <dbReference type="EMBL" id="MBF8179093.1"/>
    </source>
</evidence>